<keyword evidence="2" id="KW-1185">Reference proteome</keyword>
<comment type="caution">
    <text evidence="1">The sequence shown here is derived from an EMBL/GenBank/DDBJ whole genome shotgun (WGS) entry which is preliminary data.</text>
</comment>
<proteinExistence type="predicted"/>
<reference evidence="2" key="1">
    <citation type="journal article" date="2023" name="Front. Plant Sci.">
        <title>Chromosomal-level genome assembly of Melastoma candidum provides insights into trichome evolution.</title>
        <authorList>
            <person name="Zhong Y."/>
            <person name="Wu W."/>
            <person name="Sun C."/>
            <person name="Zou P."/>
            <person name="Liu Y."/>
            <person name="Dai S."/>
            <person name="Zhou R."/>
        </authorList>
    </citation>
    <scope>NUCLEOTIDE SEQUENCE [LARGE SCALE GENOMIC DNA]</scope>
</reference>
<dbReference type="EMBL" id="CM042886">
    <property type="protein sequence ID" value="KAI4339497.1"/>
    <property type="molecule type" value="Genomic_DNA"/>
</dbReference>
<name>A0ACB9NUY2_9MYRT</name>
<dbReference type="Proteomes" id="UP001057402">
    <property type="component" value="Chromosome 7"/>
</dbReference>
<accession>A0ACB9NUY2</accession>
<evidence type="ECO:0000313" key="1">
    <source>
        <dbReference type="EMBL" id="KAI4339497.1"/>
    </source>
</evidence>
<protein>
    <submittedName>
        <fullName evidence="1">Uncharacterized protein</fullName>
    </submittedName>
</protein>
<gene>
    <name evidence="1" type="ORF">MLD38_024437</name>
</gene>
<evidence type="ECO:0000313" key="2">
    <source>
        <dbReference type="Proteomes" id="UP001057402"/>
    </source>
</evidence>
<organism evidence="1 2">
    <name type="scientific">Melastoma candidum</name>
    <dbReference type="NCBI Taxonomy" id="119954"/>
    <lineage>
        <taxon>Eukaryota</taxon>
        <taxon>Viridiplantae</taxon>
        <taxon>Streptophyta</taxon>
        <taxon>Embryophyta</taxon>
        <taxon>Tracheophyta</taxon>
        <taxon>Spermatophyta</taxon>
        <taxon>Magnoliopsida</taxon>
        <taxon>eudicotyledons</taxon>
        <taxon>Gunneridae</taxon>
        <taxon>Pentapetalae</taxon>
        <taxon>rosids</taxon>
        <taxon>malvids</taxon>
        <taxon>Myrtales</taxon>
        <taxon>Melastomataceae</taxon>
        <taxon>Melastomatoideae</taxon>
        <taxon>Melastomateae</taxon>
        <taxon>Melastoma</taxon>
    </lineage>
</organism>
<sequence>MEDQASSLRPGCLRWTTCGFCQECQCRGNYSGGRFGVGLQGSEVEDLKEKGHQKVRIFDYRELATATRDFREECILGEGGFGTVYRGHLRDTGQEVAVKQRNKSGHQGEKEFSVEVLMLSQLRHKNLVNLLGYCAEGDQRLLLVYEYMALGSLEDHLHGLAPDVGPLDWNTRMKIATGAARGLNYLHNETKPPVIYRDLKTANILLDNGFQPKLSDFGLAKFGPVGDLTHVSTRVMGTQGYCAPEYGLSGKLTMKTDVYSFGVVLLELITGRRAVELVDGHTEYIVEWVRPRIKDTKNVNEFADSMLHGQFSEDILRRVANIACMCVREDPGGRPSIKEVMLALEYLAAQKFDHVATGGDTGDDPGDDPERSPTTVLKENTKVMENLLAREQAVAEAKRWGETWREKRRQVGDNNPTMLDR</sequence>